<reference evidence="2" key="1">
    <citation type="submission" date="2016-04" db="EMBL/GenBank/DDBJ databases">
        <title>Identification of allatostatic molecules in the brown-winged green bug Plautia stali.</title>
        <authorList>
            <person name="Matsumoto K."/>
            <person name="Suetsugu Y."/>
            <person name="Tanaka Y."/>
            <person name="Kotaki T."/>
            <person name="Goto S.G."/>
            <person name="Shinoda T."/>
            <person name="Shiga S."/>
        </authorList>
    </citation>
    <scope>NUCLEOTIDE SEQUENCE</scope>
</reference>
<accession>A0A1E1G7U2</accession>
<dbReference type="AlphaFoldDB" id="A0A1E1G7U2"/>
<evidence type="ECO:0000256" key="1">
    <source>
        <dbReference type="SAM" id="SignalP"/>
    </source>
</evidence>
<evidence type="ECO:0000313" key="2">
    <source>
        <dbReference type="EMBL" id="BAV78826.1"/>
    </source>
</evidence>
<dbReference type="EMBL" id="LC146522">
    <property type="protein sequence ID" value="BAV78826.1"/>
    <property type="molecule type" value="mRNA"/>
</dbReference>
<sequence>MWWSYLLVCMLLFSTAPSYSTPLGFYASSRYGKRTAITRREPRSGIFWTGSRYNRRGSDILGMKSTRKGSDNFFMGSRYGKRTGHEENKTTFDLDLCKFNKYLYPCKSSSR</sequence>
<feature type="signal peptide" evidence="1">
    <location>
        <begin position="1"/>
        <end position="20"/>
    </location>
</feature>
<keyword evidence="1" id="KW-0732">Signal</keyword>
<organism evidence="2">
    <name type="scientific">Plautia stali</name>
    <name type="common">Stink bug</name>
    <dbReference type="NCBI Taxonomy" id="106108"/>
    <lineage>
        <taxon>Eukaryota</taxon>
        <taxon>Metazoa</taxon>
        <taxon>Ecdysozoa</taxon>
        <taxon>Arthropoda</taxon>
        <taxon>Hexapoda</taxon>
        <taxon>Insecta</taxon>
        <taxon>Pterygota</taxon>
        <taxon>Neoptera</taxon>
        <taxon>Paraneoptera</taxon>
        <taxon>Hemiptera</taxon>
        <taxon>Heteroptera</taxon>
        <taxon>Panheteroptera</taxon>
        <taxon>Pentatomomorpha</taxon>
        <taxon>Pentatomoidea</taxon>
        <taxon>Pentatomidae</taxon>
        <taxon>Pentatominae</taxon>
        <taxon>Plautia</taxon>
    </lineage>
</organism>
<name>A0A1E1G7U2_PLAST</name>
<feature type="chain" id="PRO_5009113521" evidence="1">
    <location>
        <begin position="21"/>
        <end position="111"/>
    </location>
</feature>
<protein>
    <submittedName>
        <fullName evidence="2">RYamide</fullName>
    </submittedName>
</protein>
<proteinExistence type="evidence at transcript level"/>
<gene>
    <name evidence="2" type="primary">RYa</name>
</gene>